<accession>A0A7G1I1G3</accession>
<keyword evidence="8" id="KW-1185">Reference proteome</keyword>
<dbReference type="InterPro" id="IPR001790">
    <property type="entry name" value="Ribosomal_uL10"/>
</dbReference>
<dbReference type="CDD" id="cd05797">
    <property type="entry name" value="Ribosomal_L10"/>
    <property type="match status" value="1"/>
</dbReference>
<dbReference type="Proteomes" id="UP000594042">
    <property type="component" value="Chromosome"/>
</dbReference>
<evidence type="ECO:0000256" key="1">
    <source>
        <dbReference type="ARBA" id="ARBA00002633"/>
    </source>
</evidence>
<dbReference type="InterPro" id="IPR043141">
    <property type="entry name" value="Ribosomal_uL10-like_sf"/>
</dbReference>
<sequence length="172" mass="18991">MRKEDKSTVIEQIASTLKEYSHFYLAETAALNAEKTSALRRECFKQDIKLLVVKNALLHKAMESLDTDYTPLYDCLKGSTAVMFTNTGNAPAKLIKEFRKSTSDLLNFKAAYVEESFYIGAEQLDALVAIKSKNELIADVIALLQSPAKNVVSALQSGGSKLHGVLQTLSER</sequence>
<evidence type="ECO:0000256" key="2">
    <source>
        <dbReference type="ARBA" id="ARBA00008889"/>
    </source>
</evidence>
<dbReference type="KEGG" id="copr:Cop2CBH44_25910"/>
<dbReference type="AlphaFoldDB" id="A0A7G1I1G3"/>
<evidence type="ECO:0000256" key="4">
    <source>
        <dbReference type="ARBA" id="ARBA00023274"/>
    </source>
</evidence>
<evidence type="ECO:0000256" key="6">
    <source>
        <dbReference type="ARBA" id="ARBA00035502"/>
    </source>
</evidence>
<dbReference type="Gene3D" id="6.10.250.290">
    <property type="match status" value="1"/>
</dbReference>
<proteinExistence type="inferred from homology"/>
<keyword evidence="3 7" id="KW-0689">Ribosomal protein</keyword>
<dbReference type="Gene3D" id="3.30.70.1730">
    <property type="match status" value="1"/>
</dbReference>
<gene>
    <name evidence="7" type="ORF">Cop2CBH44_25910</name>
</gene>
<keyword evidence="4" id="KW-0687">Ribonucleoprotein</keyword>
<dbReference type="GO" id="GO:1990904">
    <property type="term" value="C:ribonucleoprotein complex"/>
    <property type="evidence" value="ECO:0007669"/>
    <property type="project" value="UniProtKB-KW"/>
</dbReference>
<name>A0A7G1I1G3_9BACT</name>
<dbReference type="RefSeq" id="WP_021929637.1">
    <property type="nucleotide sequence ID" value="NZ_AP023322.1"/>
</dbReference>
<dbReference type="SUPFAM" id="SSF160369">
    <property type="entry name" value="Ribosomal protein L10-like"/>
    <property type="match status" value="1"/>
</dbReference>
<dbReference type="InterPro" id="IPR047865">
    <property type="entry name" value="Ribosomal_uL10_bac_type"/>
</dbReference>
<dbReference type="Pfam" id="PF00466">
    <property type="entry name" value="Ribosomal_L10"/>
    <property type="match status" value="1"/>
</dbReference>
<dbReference type="EMBL" id="AP023322">
    <property type="protein sequence ID" value="BCI64238.1"/>
    <property type="molecule type" value="Genomic_DNA"/>
</dbReference>
<evidence type="ECO:0000256" key="3">
    <source>
        <dbReference type="ARBA" id="ARBA00022980"/>
    </source>
</evidence>
<dbReference type="PANTHER" id="PTHR11560">
    <property type="entry name" value="39S RIBOSOMAL PROTEIN L10, MITOCHONDRIAL"/>
    <property type="match status" value="1"/>
</dbReference>
<organism evidence="7 8">
    <name type="scientific">Coprobacter secundus subsp. similis</name>
    <dbReference type="NCBI Taxonomy" id="2751153"/>
    <lineage>
        <taxon>Bacteria</taxon>
        <taxon>Pseudomonadati</taxon>
        <taxon>Bacteroidota</taxon>
        <taxon>Bacteroidia</taxon>
        <taxon>Bacteroidales</taxon>
        <taxon>Barnesiellaceae</taxon>
        <taxon>Coprobacter</taxon>
    </lineage>
</organism>
<reference evidence="8" key="1">
    <citation type="submission" date="2020-07" db="EMBL/GenBank/DDBJ databases">
        <title>Complete genome sequencing of Coprobacter sp. strain 2CBH44.</title>
        <authorList>
            <person name="Sakamoto M."/>
            <person name="Murakami T."/>
            <person name="Mori H."/>
        </authorList>
    </citation>
    <scope>NUCLEOTIDE SEQUENCE [LARGE SCALE GENOMIC DNA]</scope>
    <source>
        <strain evidence="8">2CBH44</strain>
    </source>
</reference>
<comment type="similarity">
    <text evidence="2">Belongs to the universal ribosomal protein uL10 family.</text>
</comment>
<protein>
    <recommendedName>
        <fullName evidence="5">Large ribosomal subunit protein uL10</fullName>
    </recommendedName>
    <alternativeName>
        <fullName evidence="6">50S ribosomal protein L10</fullName>
    </alternativeName>
</protein>
<evidence type="ECO:0000256" key="5">
    <source>
        <dbReference type="ARBA" id="ARBA00035202"/>
    </source>
</evidence>
<dbReference type="NCBIfam" id="NF000955">
    <property type="entry name" value="PRK00099.1-1"/>
    <property type="match status" value="1"/>
</dbReference>
<dbReference type="GO" id="GO:0005840">
    <property type="term" value="C:ribosome"/>
    <property type="evidence" value="ECO:0007669"/>
    <property type="project" value="UniProtKB-KW"/>
</dbReference>
<comment type="function">
    <text evidence="1">Forms part of the ribosomal stalk, playing a central role in the interaction of the ribosome with GTP-bound translation factors.</text>
</comment>
<evidence type="ECO:0000313" key="8">
    <source>
        <dbReference type="Proteomes" id="UP000594042"/>
    </source>
</evidence>
<evidence type="ECO:0000313" key="7">
    <source>
        <dbReference type="EMBL" id="BCI64238.1"/>
    </source>
</evidence>